<dbReference type="VEuPathDB" id="FungiDB:FUN_000218"/>
<protein>
    <recommendedName>
        <fullName evidence="3">Protein kinase domain-containing protein</fullName>
    </recommendedName>
</protein>
<dbReference type="InterPro" id="IPR011009">
    <property type="entry name" value="Kinase-like_dom_sf"/>
</dbReference>
<comment type="caution">
    <text evidence="1">The sequence shown here is derived from an EMBL/GenBank/DDBJ whole genome shotgun (WGS) entry which is preliminary data.</text>
</comment>
<evidence type="ECO:0000313" key="2">
    <source>
        <dbReference type="Proteomes" id="UP000232688"/>
    </source>
</evidence>
<organism evidence="1 2">
    <name type="scientific">Rhizophagus irregularis</name>
    <dbReference type="NCBI Taxonomy" id="588596"/>
    <lineage>
        <taxon>Eukaryota</taxon>
        <taxon>Fungi</taxon>
        <taxon>Fungi incertae sedis</taxon>
        <taxon>Mucoromycota</taxon>
        <taxon>Glomeromycotina</taxon>
        <taxon>Glomeromycetes</taxon>
        <taxon>Glomerales</taxon>
        <taxon>Glomeraceae</taxon>
        <taxon>Rhizophagus</taxon>
    </lineage>
</organism>
<dbReference type="EMBL" id="LLXH01004369">
    <property type="protein sequence ID" value="PKC53320.1"/>
    <property type="molecule type" value="Genomic_DNA"/>
</dbReference>
<accession>A0A2N0QQI1</accession>
<evidence type="ECO:0000313" key="1">
    <source>
        <dbReference type="EMBL" id="PKC53320.1"/>
    </source>
</evidence>
<dbReference type="VEuPathDB" id="FungiDB:RhiirFUN_003982"/>
<reference evidence="1 2" key="2">
    <citation type="submission" date="2017-10" db="EMBL/GenBank/DDBJ databases">
        <title>Genome analyses suggest a sexual origin of heterokaryosis in a supposedly ancient asexual fungus.</title>
        <authorList>
            <person name="Corradi N."/>
            <person name="Sedzielewska K."/>
            <person name="Noel J."/>
            <person name="Charron P."/>
            <person name="Farinelli L."/>
            <person name="Marton T."/>
            <person name="Kruger M."/>
            <person name="Pelin A."/>
            <person name="Brachmann A."/>
            <person name="Corradi N."/>
        </authorList>
    </citation>
    <scope>NUCLEOTIDE SEQUENCE [LARGE SCALE GENOMIC DNA]</scope>
    <source>
        <strain evidence="1 2">A1</strain>
    </source>
</reference>
<reference evidence="1 2" key="1">
    <citation type="submission" date="2017-10" db="EMBL/GenBank/DDBJ databases">
        <title>Extensive intraspecific genome diversity in a model arbuscular mycorrhizal fungus.</title>
        <authorList>
            <person name="Chen E.C.H."/>
            <person name="Morin E."/>
            <person name="Baudet D."/>
            <person name="Noel J."/>
            <person name="Ndikumana S."/>
            <person name="Charron P."/>
            <person name="St-Onge C."/>
            <person name="Giorgi J."/>
            <person name="Grigoriev I.V."/>
            <person name="Roux C."/>
            <person name="Martin F.M."/>
            <person name="Corradi N."/>
        </authorList>
    </citation>
    <scope>NUCLEOTIDE SEQUENCE [LARGE SCALE GENOMIC DNA]</scope>
    <source>
        <strain evidence="1 2">A1</strain>
    </source>
</reference>
<sequence length="172" mass="20289">MGFDIPIISEALLKDLPFRAFLFPLGKLNLWIVNSKFGTSGSKIVNQCISKNKLKWVCYDKFENIEYHDKGGFGTIYIAKYISIEVILKYFDYLNNSDESLNELLNEWKIINSDEIINIYGFTNKNSLKRYLTEITKSWEQKLFYLFQIINKGLNDIHKKDLIHYNFHNVII</sequence>
<dbReference type="Proteomes" id="UP000232688">
    <property type="component" value="Unassembled WGS sequence"/>
</dbReference>
<dbReference type="VEuPathDB" id="FungiDB:RhiirA1_479537"/>
<dbReference type="Gene3D" id="1.10.510.10">
    <property type="entry name" value="Transferase(Phosphotransferase) domain 1"/>
    <property type="match status" value="1"/>
</dbReference>
<dbReference type="AlphaFoldDB" id="A0A2N0QQI1"/>
<proteinExistence type="predicted"/>
<evidence type="ECO:0008006" key="3">
    <source>
        <dbReference type="Google" id="ProtNLM"/>
    </source>
</evidence>
<name>A0A2N0QQI1_9GLOM</name>
<dbReference type="SUPFAM" id="SSF56112">
    <property type="entry name" value="Protein kinase-like (PK-like)"/>
    <property type="match status" value="1"/>
</dbReference>
<gene>
    <name evidence="1" type="ORF">RhiirA1_479537</name>
</gene>